<sequence length="60" mass="6415">MIGAFLNQKGGVGTTTLALNLACEGAAQGKRVTFRRGVTVADMLRELLARQFLPTEGDHL</sequence>
<evidence type="ECO:0000259" key="1">
    <source>
        <dbReference type="Pfam" id="PF13614"/>
    </source>
</evidence>
<dbReference type="InterPro" id="IPR027417">
    <property type="entry name" value="P-loop_NTPase"/>
</dbReference>
<dbReference type="Proteomes" id="UP001628091">
    <property type="component" value="Unassembled WGS sequence"/>
</dbReference>
<gene>
    <name evidence="2" type="ORF">PPNSA23_40800</name>
</gene>
<comment type="caution">
    <text evidence="2">The sequence shown here is derived from an EMBL/GenBank/DDBJ whole genome shotgun (WGS) entry which is preliminary data.</text>
</comment>
<accession>A0ABQ0H5G7</accession>
<evidence type="ECO:0000313" key="3">
    <source>
        <dbReference type="Proteomes" id="UP001628091"/>
    </source>
</evidence>
<organism evidence="2 3">
    <name type="scientific">Phyllobacterium phragmitis</name>
    <dbReference type="NCBI Taxonomy" id="2670329"/>
    <lineage>
        <taxon>Bacteria</taxon>
        <taxon>Pseudomonadati</taxon>
        <taxon>Pseudomonadota</taxon>
        <taxon>Alphaproteobacteria</taxon>
        <taxon>Hyphomicrobiales</taxon>
        <taxon>Phyllobacteriaceae</taxon>
        <taxon>Phyllobacterium</taxon>
    </lineage>
</organism>
<dbReference type="SUPFAM" id="SSF52540">
    <property type="entry name" value="P-loop containing nucleoside triphosphate hydrolases"/>
    <property type="match status" value="1"/>
</dbReference>
<dbReference type="EMBL" id="BAAFZP010000002">
    <property type="protein sequence ID" value="GAB1584137.1"/>
    <property type="molecule type" value="Genomic_DNA"/>
</dbReference>
<proteinExistence type="predicted"/>
<dbReference type="InterPro" id="IPR025669">
    <property type="entry name" value="AAA_dom"/>
</dbReference>
<reference evidence="2 3" key="1">
    <citation type="submission" date="2024-10" db="EMBL/GenBank/DDBJ databases">
        <title>Isolation, draft genome sequencing and identification of Phyllobacterium sp. NSA23, isolated from leaf soil.</title>
        <authorList>
            <person name="Akita H."/>
        </authorList>
    </citation>
    <scope>NUCLEOTIDE SEQUENCE [LARGE SCALE GENOMIC DNA]</scope>
    <source>
        <strain evidence="2 3">NSA23</strain>
    </source>
</reference>
<evidence type="ECO:0000313" key="2">
    <source>
        <dbReference type="EMBL" id="GAB1584137.1"/>
    </source>
</evidence>
<keyword evidence="3" id="KW-1185">Reference proteome</keyword>
<protein>
    <recommendedName>
        <fullName evidence="1">AAA domain-containing protein</fullName>
    </recommendedName>
</protein>
<dbReference type="Gene3D" id="3.40.50.300">
    <property type="entry name" value="P-loop containing nucleotide triphosphate hydrolases"/>
    <property type="match status" value="1"/>
</dbReference>
<dbReference type="Pfam" id="PF13614">
    <property type="entry name" value="AAA_31"/>
    <property type="match status" value="1"/>
</dbReference>
<feature type="domain" description="AAA" evidence="1">
    <location>
        <begin position="4"/>
        <end position="32"/>
    </location>
</feature>
<name>A0ABQ0H5G7_9HYPH</name>